<evidence type="ECO:0000256" key="1">
    <source>
        <dbReference type="SAM" id="Phobius"/>
    </source>
</evidence>
<feature type="transmembrane region" description="Helical" evidence="1">
    <location>
        <begin position="83"/>
        <end position="108"/>
    </location>
</feature>
<proteinExistence type="predicted"/>
<evidence type="ECO:0000313" key="3">
    <source>
        <dbReference type="Proteomes" id="UP001180845"/>
    </source>
</evidence>
<dbReference type="RefSeq" id="WP_310273204.1">
    <property type="nucleotide sequence ID" value="NZ_JAVDXW010000001.1"/>
</dbReference>
<evidence type="ECO:0000313" key="2">
    <source>
        <dbReference type="EMBL" id="MDR7302036.1"/>
    </source>
</evidence>
<feature type="transmembrane region" description="Helical" evidence="1">
    <location>
        <begin position="6"/>
        <end position="25"/>
    </location>
</feature>
<keyword evidence="3" id="KW-1185">Reference proteome</keyword>
<organism evidence="2 3">
    <name type="scientific">Haloactinomyces albus</name>
    <dbReference type="NCBI Taxonomy" id="1352928"/>
    <lineage>
        <taxon>Bacteria</taxon>
        <taxon>Bacillati</taxon>
        <taxon>Actinomycetota</taxon>
        <taxon>Actinomycetes</taxon>
        <taxon>Actinopolysporales</taxon>
        <taxon>Actinopolysporaceae</taxon>
        <taxon>Haloactinomyces</taxon>
    </lineage>
</organism>
<keyword evidence="1" id="KW-0812">Transmembrane</keyword>
<dbReference type="Proteomes" id="UP001180845">
    <property type="component" value="Unassembled WGS sequence"/>
</dbReference>
<comment type="caution">
    <text evidence="2">The sequence shown here is derived from an EMBL/GenBank/DDBJ whole genome shotgun (WGS) entry which is preliminary data.</text>
</comment>
<keyword evidence="1" id="KW-0472">Membrane</keyword>
<name>A0AAE4CM55_9ACTN</name>
<dbReference type="EMBL" id="JAVDXW010000001">
    <property type="protein sequence ID" value="MDR7302036.1"/>
    <property type="molecule type" value="Genomic_DNA"/>
</dbReference>
<feature type="transmembrane region" description="Helical" evidence="1">
    <location>
        <begin position="58"/>
        <end position="77"/>
    </location>
</feature>
<dbReference type="InterPro" id="IPR025962">
    <property type="entry name" value="SdpI/YhfL"/>
</dbReference>
<keyword evidence="1" id="KW-1133">Transmembrane helix</keyword>
<dbReference type="Pfam" id="PF13630">
    <property type="entry name" value="SdpI"/>
    <property type="match status" value="1"/>
</dbReference>
<sequence length="144" mass="14454">MTLVVQIILGAILVLGGAAVLLVGWRSLHGRLTRNRYVGVRTPATMHSEEAFELGNRVAAPAMLAGGAVGVLSGTALPMLPSLFTIVMVAVIGLIGWFALMMIGGVLGTRAAATVRAKNPASAAVSADPCGGCAGGCCGALQRG</sequence>
<dbReference type="AlphaFoldDB" id="A0AAE4CM55"/>
<protein>
    <submittedName>
        <fullName evidence="2">Membrane protein</fullName>
    </submittedName>
</protein>
<gene>
    <name evidence="2" type="ORF">JOF55_002217</name>
</gene>
<accession>A0AAE4CM55</accession>
<reference evidence="2" key="1">
    <citation type="submission" date="2023-07" db="EMBL/GenBank/DDBJ databases">
        <title>Sequencing the genomes of 1000 actinobacteria strains.</title>
        <authorList>
            <person name="Klenk H.-P."/>
        </authorList>
    </citation>
    <scope>NUCLEOTIDE SEQUENCE</scope>
    <source>
        <strain evidence="2">DSM 45977</strain>
    </source>
</reference>